<dbReference type="AlphaFoldDB" id="A0A392SXE9"/>
<organism evidence="2 3">
    <name type="scientific">Trifolium medium</name>
    <dbReference type="NCBI Taxonomy" id="97028"/>
    <lineage>
        <taxon>Eukaryota</taxon>
        <taxon>Viridiplantae</taxon>
        <taxon>Streptophyta</taxon>
        <taxon>Embryophyta</taxon>
        <taxon>Tracheophyta</taxon>
        <taxon>Spermatophyta</taxon>
        <taxon>Magnoliopsida</taxon>
        <taxon>eudicotyledons</taxon>
        <taxon>Gunneridae</taxon>
        <taxon>Pentapetalae</taxon>
        <taxon>rosids</taxon>
        <taxon>fabids</taxon>
        <taxon>Fabales</taxon>
        <taxon>Fabaceae</taxon>
        <taxon>Papilionoideae</taxon>
        <taxon>50 kb inversion clade</taxon>
        <taxon>NPAAA clade</taxon>
        <taxon>Hologalegina</taxon>
        <taxon>IRL clade</taxon>
        <taxon>Trifolieae</taxon>
        <taxon>Trifolium</taxon>
    </lineage>
</organism>
<keyword evidence="1" id="KW-0175">Coiled coil</keyword>
<evidence type="ECO:0000256" key="1">
    <source>
        <dbReference type="SAM" id="Coils"/>
    </source>
</evidence>
<evidence type="ECO:0000313" key="2">
    <source>
        <dbReference type="EMBL" id="MCI53518.1"/>
    </source>
</evidence>
<feature type="coiled-coil region" evidence="1">
    <location>
        <begin position="1"/>
        <end position="28"/>
    </location>
</feature>
<sequence>ITSLTEEKKKLQEELVALQASMTPVEDEPETAHGLTTRTELVEKIRALG</sequence>
<proteinExistence type="predicted"/>
<comment type="caution">
    <text evidence="2">The sequence shown here is derived from an EMBL/GenBank/DDBJ whole genome shotgun (WGS) entry which is preliminary data.</text>
</comment>
<dbReference type="EMBL" id="LXQA010464495">
    <property type="protein sequence ID" value="MCI53518.1"/>
    <property type="molecule type" value="Genomic_DNA"/>
</dbReference>
<evidence type="ECO:0000313" key="3">
    <source>
        <dbReference type="Proteomes" id="UP000265520"/>
    </source>
</evidence>
<protein>
    <submittedName>
        <fullName evidence="2">Uncharacterized protein</fullName>
    </submittedName>
</protein>
<keyword evidence="3" id="KW-1185">Reference proteome</keyword>
<reference evidence="2 3" key="1">
    <citation type="journal article" date="2018" name="Front. Plant Sci.">
        <title>Red Clover (Trifolium pratense) and Zigzag Clover (T. medium) - A Picture of Genomic Similarities and Differences.</title>
        <authorList>
            <person name="Dluhosova J."/>
            <person name="Istvanek J."/>
            <person name="Nedelnik J."/>
            <person name="Repkova J."/>
        </authorList>
    </citation>
    <scope>NUCLEOTIDE SEQUENCE [LARGE SCALE GENOMIC DNA]</scope>
    <source>
        <strain evidence="3">cv. 10/8</strain>
        <tissue evidence="2">Leaf</tissue>
    </source>
</reference>
<feature type="non-terminal residue" evidence="2">
    <location>
        <position position="1"/>
    </location>
</feature>
<dbReference type="Proteomes" id="UP000265520">
    <property type="component" value="Unassembled WGS sequence"/>
</dbReference>
<name>A0A392SXE9_9FABA</name>
<accession>A0A392SXE9</accession>